<comment type="caution">
    <text evidence="2">The sequence shown here is derived from an EMBL/GenBank/DDBJ whole genome shotgun (WGS) entry which is preliminary data.</text>
</comment>
<dbReference type="PANTHER" id="PTHR37984:SF5">
    <property type="entry name" value="PROTEIN NYNRIN-LIKE"/>
    <property type="match status" value="1"/>
</dbReference>
<accession>A0AAV4ATR4</accession>
<sequence>MKKSVRPTPRHPLTLYHASCPMESVHPDFLGPLPRTKAGNEHVLMIVDQFSKWVECLPLPSQTAKVTASAVVREFFSRFGCPVQI</sequence>
<dbReference type="GO" id="GO:0003676">
    <property type="term" value="F:nucleic acid binding"/>
    <property type="evidence" value="ECO:0007669"/>
    <property type="project" value="InterPro"/>
</dbReference>
<dbReference type="PANTHER" id="PTHR37984">
    <property type="entry name" value="PROTEIN CBG26694"/>
    <property type="match status" value="1"/>
</dbReference>
<name>A0AAV4ATR4_9GAST</name>
<dbReference type="GO" id="GO:0015074">
    <property type="term" value="P:DNA integration"/>
    <property type="evidence" value="ECO:0007669"/>
    <property type="project" value="InterPro"/>
</dbReference>
<dbReference type="PROSITE" id="PS50994">
    <property type="entry name" value="INTEGRASE"/>
    <property type="match status" value="1"/>
</dbReference>
<proteinExistence type="predicted"/>
<dbReference type="Proteomes" id="UP000735302">
    <property type="component" value="Unassembled WGS sequence"/>
</dbReference>
<dbReference type="EMBL" id="BLXT01004106">
    <property type="protein sequence ID" value="GFO09509.1"/>
    <property type="molecule type" value="Genomic_DNA"/>
</dbReference>
<organism evidence="2 3">
    <name type="scientific">Plakobranchus ocellatus</name>
    <dbReference type="NCBI Taxonomy" id="259542"/>
    <lineage>
        <taxon>Eukaryota</taxon>
        <taxon>Metazoa</taxon>
        <taxon>Spiralia</taxon>
        <taxon>Lophotrochozoa</taxon>
        <taxon>Mollusca</taxon>
        <taxon>Gastropoda</taxon>
        <taxon>Heterobranchia</taxon>
        <taxon>Euthyneura</taxon>
        <taxon>Panpulmonata</taxon>
        <taxon>Sacoglossa</taxon>
        <taxon>Placobranchoidea</taxon>
        <taxon>Plakobranchidae</taxon>
        <taxon>Plakobranchus</taxon>
    </lineage>
</organism>
<keyword evidence="3" id="KW-1185">Reference proteome</keyword>
<reference evidence="2 3" key="1">
    <citation type="journal article" date="2021" name="Elife">
        <title>Chloroplast acquisition without the gene transfer in kleptoplastic sea slugs, Plakobranchus ocellatus.</title>
        <authorList>
            <person name="Maeda T."/>
            <person name="Takahashi S."/>
            <person name="Yoshida T."/>
            <person name="Shimamura S."/>
            <person name="Takaki Y."/>
            <person name="Nagai Y."/>
            <person name="Toyoda A."/>
            <person name="Suzuki Y."/>
            <person name="Arimoto A."/>
            <person name="Ishii H."/>
            <person name="Satoh N."/>
            <person name="Nishiyama T."/>
            <person name="Hasebe M."/>
            <person name="Maruyama T."/>
            <person name="Minagawa J."/>
            <person name="Obokata J."/>
            <person name="Shigenobu S."/>
        </authorList>
    </citation>
    <scope>NUCLEOTIDE SEQUENCE [LARGE SCALE GENOMIC DNA]</scope>
</reference>
<dbReference type="InterPro" id="IPR050951">
    <property type="entry name" value="Retrovirus_Pol_polyprotein"/>
</dbReference>
<dbReference type="AlphaFoldDB" id="A0AAV4ATR4"/>
<dbReference type="InterPro" id="IPR036397">
    <property type="entry name" value="RNaseH_sf"/>
</dbReference>
<dbReference type="InterPro" id="IPR012337">
    <property type="entry name" value="RNaseH-like_sf"/>
</dbReference>
<dbReference type="Gene3D" id="3.30.420.10">
    <property type="entry name" value="Ribonuclease H-like superfamily/Ribonuclease H"/>
    <property type="match status" value="1"/>
</dbReference>
<feature type="domain" description="Integrase catalytic" evidence="1">
    <location>
        <begin position="17"/>
        <end position="85"/>
    </location>
</feature>
<evidence type="ECO:0000313" key="2">
    <source>
        <dbReference type="EMBL" id="GFO09509.1"/>
    </source>
</evidence>
<evidence type="ECO:0000313" key="3">
    <source>
        <dbReference type="Proteomes" id="UP000735302"/>
    </source>
</evidence>
<evidence type="ECO:0000259" key="1">
    <source>
        <dbReference type="PROSITE" id="PS50994"/>
    </source>
</evidence>
<protein>
    <submittedName>
        <fullName evidence="2">Pol polyprotein</fullName>
    </submittedName>
</protein>
<dbReference type="SUPFAM" id="SSF53098">
    <property type="entry name" value="Ribonuclease H-like"/>
    <property type="match status" value="1"/>
</dbReference>
<dbReference type="InterPro" id="IPR001584">
    <property type="entry name" value="Integrase_cat-core"/>
</dbReference>
<gene>
    <name evidence="2" type="ORF">PoB_003601400</name>
</gene>